<evidence type="ECO:0000256" key="1">
    <source>
        <dbReference type="SAM" id="MobiDB-lite"/>
    </source>
</evidence>
<keyword evidence="3" id="KW-1185">Reference proteome</keyword>
<feature type="region of interest" description="Disordered" evidence="1">
    <location>
        <begin position="77"/>
        <end position="113"/>
    </location>
</feature>
<sequence>MHVGEVPGILPRSEADIMDLQDDIFGLKIRGSPKEGGSIDKNSNFMRAPRIIPPRMPYDPTHPTKIWDRNRFRRSLKLTRSRDSETNRHLSPGGAEATARSTGSSLRSSITESEFDSAQHSSFHSLDVKSFHYQSSFWPARGLPKTKPSRATRQFSLPGTKWSFVELSTGSSEY</sequence>
<organism evidence="2 3">
    <name type="scientific">Mycena rosella</name>
    <name type="common">Pink bonnet</name>
    <name type="synonym">Agaricus rosellus</name>
    <dbReference type="NCBI Taxonomy" id="1033263"/>
    <lineage>
        <taxon>Eukaryota</taxon>
        <taxon>Fungi</taxon>
        <taxon>Dikarya</taxon>
        <taxon>Basidiomycota</taxon>
        <taxon>Agaricomycotina</taxon>
        <taxon>Agaricomycetes</taxon>
        <taxon>Agaricomycetidae</taxon>
        <taxon>Agaricales</taxon>
        <taxon>Marasmiineae</taxon>
        <taxon>Mycenaceae</taxon>
        <taxon>Mycena</taxon>
    </lineage>
</organism>
<evidence type="ECO:0000313" key="3">
    <source>
        <dbReference type="Proteomes" id="UP001221757"/>
    </source>
</evidence>
<accession>A0AAD7G7V5</accession>
<dbReference type="EMBL" id="JARKIE010000145">
    <property type="protein sequence ID" value="KAJ7676172.1"/>
    <property type="molecule type" value="Genomic_DNA"/>
</dbReference>
<gene>
    <name evidence="2" type="ORF">B0H17DRAFT_1140036</name>
</gene>
<feature type="region of interest" description="Disordered" evidence="1">
    <location>
        <begin position="29"/>
        <end position="65"/>
    </location>
</feature>
<proteinExistence type="predicted"/>
<name>A0AAD7G7V5_MYCRO</name>
<evidence type="ECO:0000313" key="2">
    <source>
        <dbReference type="EMBL" id="KAJ7676172.1"/>
    </source>
</evidence>
<reference evidence="2" key="1">
    <citation type="submission" date="2023-03" db="EMBL/GenBank/DDBJ databases">
        <title>Massive genome expansion in bonnet fungi (Mycena s.s.) driven by repeated elements and novel gene families across ecological guilds.</title>
        <authorList>
            <consortium name="Lawrence Berkeley National Laboratory"/>
            <person name="Harder C.B."/>
            <person name="Miyauchi S."/>
            <person name="Viragh M."/>
            <person name="Kuo A."/>
            <person name="Thoen E."/>
            <person name="Andreopoulos B."/>
            <person name="Lu D."/>
            <person name="Skrede I."/>
            <person name="Drula E."/>
            <person name="Henrissat B."/>
            <person name="Morin E."/>
            <person name="Kohler A."/>
            <person name="Barry K."/>
            <person name="LaButti K."/>
            <person name="Morin E."/>
            <person name="Salamov A."/>
            <person name="Lipzen A."/>
            <person name="Mereny Z."/>
            <person name="Hegedus B."/>
            <person name="Baldrian P."/>
            <person name="Stursova M."/>
            <person name="Weitz H."/>
            <person name="Taylor A."/>
            <person name="Grigoriev I.V."/>
            <person name="Nagy L.G."/>
            <person name="Martin F."/>
            <person name="Kauserud H."/>
        </authorList>
    </citation>
    <scope>NUCLEOTIDE SEQUENCE</scope>
    <source>
        <strain evidence="2">CBHHK067</strain>
    </source>
</reference>
<dbReference type="Proteomes" id="UP001221757">
    <property type="component" value="Unassembled WGS sequence"/>
</dbReference>
<protein>
    <submittedName>
        <fullName evidence="2">Uncharacterized protein</fullName>
    </submittedName>
</protein>
<dbReference type="AlphaFoldDB" id="A0AAD7G7V5"/>
<comment type="caution">
    <text evidence="2">The sequence shown here is derived from an EMBL/GenBank/DDBJ whole genome shotgun (WGS) entry which is preliminary data.</text>
</comment>
<feature type="compositionally biased region" description="Polar residues" evidence="1">
    <location>
        <begin position="99"/>
        <end position="113"/>
    </location>
</feature>